<sequence>MCDHSHPGEGGCETETSDSADYGDIKQYDMYKYIDMDKVTVLNETIDGSGKLVFKSMEMRLDKLVISVQKPH</sequence>
<dbReference type="OrthoDB" id="5819279at2759"/>
<keyword evidence="4" id="KW-1185">Reference proteome</keyword>
<evidence type="ECO:0000313" key="3">
    <source>
        <dbReference type="EMBL" id="VDM81655.1"/>
    </source>
</evidence>
<organism evidence="3 4">
    <name type="scientific">Strongylus vulgaris</name>
    <name type="common">Blood worm</name>
    <dbReference type="NCBI Taxonomy" id="40348"/>
    <lineage>
        <taxon>Eukaryota</taxon>
        <taxon>Metazoa</taxon>
        <taxon>Ecdysozoa</taxon>
        <taxon>Nematoda</taxon>
        <taxon>Chromadorea</taxon>
        <taxon>Rhabditida</taxon>
        <taxon>Rhabditina</taxon>
        <taxon>Rhabditomorpha</taxon>
        <taxon>Strongyloidea</taxon>
        <taxon>Strongylidae</taxon>
        <taxon>Strongylus</taxon>
    </lineage>
</organism>
<dbReference type="AlphaFoldDB" id="A0A3P7LGE6"/>
<name>A0A3P7LGE6_STRVU</name>
<dbReference type="PROSITE" id="PS51532">
    <property type="entry name" value="PITH"/>
    <property type="match status" value="1"/>
</dbReference>
<protein>
    <recommendedName>
        <fullName evidence="2">PITH domain-containing protein</fullName>
    </recommendedName>
</protein>
<dbReference type="InterPro" id="IPR010400">
    <property type="entry name" value="PITH_dom"/>
</dbReference>
<dbReference type="SUPFAM" id="SSF49785">
    <property type="entry name" value="Galactose-binding domain-like"/>
    <property type="match status" value="1"/>
</dbReference>
<dbReference type="InterPro" id="IPR008979">
    <property type="entry name" value="Galactose-bd-like_sf"/>
</dbReference>
<dbReference type="Pfam" id="PF06201">
    <property type="entry name" value="PITH"/>
    <property type="match status" value="1"/>
</dbReference>
<evidence type="ECO:0000259" key="2">
    <source>
        <dbReference type="PROSITE" id="PS51532"/>
    </source>
</evidence>
<accession>A0A3P7LGE6</accession>
<feature type="region of interest" description="Disordered" evidence="1">
    <location>
        <begin position="1"/>
        <end position="20"/>
    </location>
</feature>
<proteinExistence type="predicted"/>
<dbReference type="Proteomes" id="UP000270094">
    <property type="component" value="Unassembled WGS sequence"/>
</dbReference>
<gene>
    <name evidence="3" type="ORF">SVUK_LOCUS16653</name>
</gene>
<evidence type="ECO:0000313" key="4">
    <source>
        <dbReference type="Proteomes" id="UP000270094"/>
    </source>
</evidence>
<evidence type="ECO:0000256" key="1">
    <source>
        <dbReference type="SAM" id="MobiDB-lite"/>
    </source>
</evidence>
<dbReference type="EMBL" id="UYYB01113944">
    <property type="protein sequence ID" value="VDM81655.1"/>
    <property type="molecule type" value="Genomic_DNA"/>
</dbReference>
<feature type="domain" description="PITH" evidence="2">
    <location>
        <begin position="19"/>
        <end position="72"/>
    </location>
</feature>
<reference evidence="3 4" key="1">
    <citation type="submission" date="2018-11" db="EMBL/GenBank/DDBJ databases">
        <authorList>
            <consortium name="Pathogen Informatics"/>
        </authorList>
    </citation>
    <scope>NUCLEOTIDE SEQUENCE [LARGE SCALE GENOMIC DNA]</scope>
</reference>